<dbReference type="SUPFAM" id="SSF103032">
    <property type="entry name" value="Hypothetical protein YwqG"/>
    <property type="match status" value="1"/>
</dbReference>
<evidence type="ECO:0000313" key="1">
    <source>
        <dbReference type="EMBL" id="MDA1362642.1"/>
    </source>
</evidence>
<dbReference type="Proteomes" id="UP001146067">
    <property type="component" value="Unassembled WGS sequence"/>
</dbReference>
<evidence type="ECO:0000313" key="2">
    <source>
        <dbReference type="Proteomes" id="UP001146067"/>
    </source>
</evidence>
<accession>A0A9X3PF95</accession>
<protein>
    <submittedName>
        <fullName evidence="1">YwqG family protein</fullName>
    </submittedName>
</protein>
<dbReference type="AlphaFoldDB" id="A0A9X3PF95"/>
<dbReference type="Gene3D" id="2.30.320.10">
    <property type="entry name" value="YwqG-like"/>
    <property type="match status" value="1"/>
</dbReference>
<dbReference type="RefSeq" id="WP_270112727.1">
    <property type="nucleotide sequence ID" value="NZ_JAPZVP010000026.1"/>
</dbReference>
<comment type="caution">
    <text evidence="1">The sequence shown here is derived from an EMBL/GenBank/DDBJ whole genome shotgun (WGS) entry which is preliminary data.</text>
</comment>
<dbReference type="PANTHER" id="PTHR36436:SF6">
    <property type="entry name" value="SLL5081 PROTEIN"/>
    <property type="match status" value="1"/>
</dbReference>
<keyword evidence="2" id="KW-1185">Reference proteome</keyword>
<dbReference type="InterPro" id="IPR015315">
    <property type="entry name" value="DUF1963"/>
</dbReference>
<dbReference type="PANTHER" id="PTHR36436">
    <property type="entry name" value="SLL5081 PROTEIN"/>
    <property type="match status" value="1"/>
</dbReference>
<dbReference type="EMBL" id="JAPZVP010000026">
    <property type="protein sequence ID" value="MDA1362642.1"/>
    <property type="molecule type" value="Genomic_DNA"/>
</dbReference>
<dbReference type="Pfam" id="PF09234">
    <property type="entry name" value="DUF1963"/>
    <property type="match status" value="1"/>
</dbReference>
<reference evidence="1" key="1">
    <citation type="submission" date="2022-12" db="EMBL/GenBank/DDBJ databases">
        <title>Gycomyces niveus sp.nov.,a novel actinomycete isolated from soil in Shouguan.</title>
        <authorList>
            <person name="Yang X."/>
        </authorList>
    </citation>
    <scope>NUCLEOTIDE SEQUENCE</scope>
    <source>
        <strain evidence="1">NEAU-A15</strain>
    </source>
</reference>
<name>A0A9X3PF95_9ACTN</name>
<sequence length="246" mass="27210">MEPDRLAEWQALWRDSIGLRRADGRPVVASVAGRPALPPEVAWPRDESGSPKDYLMTLDLSALPRIGIDLPDSGVLLFFLDTEFAEPEVMYFEDTAGLQDRQCPEDLGFVPPGRIDLAAVVEPTRPAEDHPYLSGRPAGYYRGLAKMLATEIDHPEPPTCGDHRIGGHYAFSAQYDFPCAPTSEIPDLPGTPGPEALDLPILLVRMDFDPDAGMVWGDCGTSEWSISRDDLAARRFDRVEFSWSCH</sequence>
<gene>
    <name evidence="1" type="ORF">O1R50_23675</name>
</gene>
<organism evidence="1 2">
    <name type="scientific">Glycomyces luteolus</name>
    <dbReference type="NCBI Taxonomy" id="2670330"/>
    <lineage>
        <taxon>Bacteria</taxon>
        <taxon>Bacillati</taxon>
        <taxon>Actinomycetota</taxon>
        <taxon>Actinomycetes</taxon>
        <taxon>Glycomycetales</taxon>
        <taxon>Glycomycetaceae</taxon>
        <taxon>Glycomyces</taxon>
    </lineage>
</organism>
<proteinExistence type="predicted"/>
<dbReference type="InterPro" id="IPR035948">
    <property type="entry name" value="YwqG-like_sf"/>
</dbReference>